<reference evidence="3" key="1">
    <citation type="submission" date="2016-06" db="UniProtKB">
        <authorList>
            <consortium name="WormBaseParasite"/>
        </authorList>
    </citation>
    <scope>IDENTIFICATION</scope>
</reference>
<dbReference type="OrthoDB" id="6157693at2759"/>
<evidence type="ECO:0000313" key="1">
    <source>
        <dbReference type="EMBL" id="VDP86858.1"/>
    </source>
</evidence>
<evidence type="ECO:0000313" key="2">
    <source>
        <dbReference type="Proteomes" id="UP000272942"/>
    </source>
</evidence>
<gene>
    <name evidence="1" type="ORF">ECPE_LOCUS10312</name>
</gene>
<name>A0A183ATM7_9TREM</name>
<dbReference type="WBParaSite" id="ECPE_0001034401-mRNA-1">
    <property type="protein sequence ID" value="ECPE_0001034401-mRNA-1"/>
    <property type="gene ID" value="ECPE_0001034401"/>
</dbReference>
<proteinExistence type="predicted"/>
<organism evidence="3">
    <name type="scientific">Echinostoma caproni</name>
    <dbReference type="NCBI Taxonomy" id="27848"/>
    <lineage>
        <taxon>Eukaryota</taxon>
        <taxon>Metazoa</taxon>
        <taxon>Spiralia</taxon>
        <taxon>Lophotrochozoa</taxon>
        <taxon>Platyhelminthes</taxon>
        <taxon>Trematoda</taxon>
        <taxon>Digenea</taxon>
        <taxon>Plagiorchiida</taxon>
        <taxon>Echinostomata</taxon>
        <taxon>Echinostomatoidea</taxon>
        <taxon>Echinostomatidae</taxon>
        <taxon>Echinostoma</taxon>
    </lineage>
</organism>
<dbReference type="Proteomes" id="UP000272942">
    <property type="component" value="Unassembled WGS sequence"/>
</dbReference>
<keyword evidence="2" id="KW-1185">Reference proteome</keyword>
<protein>
    <submittedName>
        <fullName evidence="3">BTB/POZ domain-containing protein</fullName>
    </submittedName>
</protein>
<accession>A0A183ATM7</accession>
<dbReference type="EMBL" id="UZAN01048873">
    <property type="protein sequence ID" value="VDP86858.1"/>
    <property type="molecule type" value="Genomic_DNA"/>
</dbReference>
<evidence type="ECO:0000313" key="3">
    <source>
        <dbReference type="WBParaSite" id="ECPE_0001034401-mRNA-1"/>
    </source>
</evidence>
<reference evidence="1 2" key="2">
    <citation type="submission" date="2018-11" db="EMBL/GenBank/DDBJ databases">
        <authorList>
            <consortium name="Pathogen Informatics"/>
        </authorList>
    </citation>
    <scope>NUCLEOTIDE SEQUENCE [LARGE SCALE GENOMIC DNA]</scope>
    <source>
        <strain evidence="1 2">Egypt</strain>
    </source>
</reference>
<sequence>MMSPSTAGPEPFFNFTTSGPGCDLVFKCPFRKHLLEYVLSVIKDEQRSMKSEVDILMGMHLVKKACVSVHPHVLIDVFIKAGFKLTLNQSLMQPPDDDRNLIEDFTRCVY</sequence>
<dbReference type="AlphaFoldDB" id="A0A183ATM7"/>